<comment type="catalytic activity">
    <reaction evidence="1">
        <text>Thiol-dependent hydrolysis of ester, thioester, amide, peptide and isopeptide bonds formed by the C-terminal Gly of ubiquitin (a 76-residue protein attached to proteins as an intracellular targeting signal).</text>
        <dbReference type="EC" id="3.4.19.12"/>
    </reaction>
</comment>
<accession>A0A9Q0M9J6</accession>
<comment type="caution">
    <text evidence="8">The sequence shown here is derived from an EMBL/GenBank/DDBJ whole genome shotgun (WGS) entry which is preliminary data.</text>
</comment>
<dbReference type="AlphaFoldDB" id="A0A9Q0M9J6"/>
<dbReference type="InterPro" id="IPR028889">
    <property type="entry name" value="USP"/>
</dbReference>
<feature type="coiled-coil region" evidence="6">
    <location>
        <begin position="375"/>
        <end position="416"/>
    </location>
</feature>
<dbReference type="GO" id="GO:0016579">
    <property type="term" value="P:protein deubiquitination"/>
    <property type="evidence" value="ECO:0007669"/>
    <property type="project" value="InterPro"/>
</dbReference>
<dbReference type="PANTHER" id="PTHR24006:SF733">
    <property type="entry name" value="RE52890P"/>
    <property type="match status" value="1"/>
</dbReference>
<dbReference type="Pfam" id="PF05557">
    <property type="entry name" value="MAD"/>
    <property type="match status" value="1"/>
</dbReference>
<keyword evidence="6" id="KW-0175">Coiled coil</keyword>
<dbReference type="CDD" id="cd02663">
    <property type="entry name" value="Peptidase_C19G"/>
    <property type="match status" value="1"/>
</dbReference>
<proteinExistence type="inferred from homology"/>
<feature type="domain" description="USP" evidence="7">
    <location>
        <begin position="749"/>
        <end position="1093"/>
    </location>
</feature>
<evidence type="ECO:0000256" key="3">
    <source>
        <dbReference type="ARBA" id="ARBA00012759"/>
    </source>
</evidence>
<evidence type="ECO:0000256" key="5">
    <source>
        <dbReference type="ARBA" id="ARBA00022801"/>
    </source>
</evidence>
<reference evidence="8" key="1">
    <citation type="submission" date="2022-12" db="EMBL/GenBank/DDBJ databases">
        <title>Genome assemblies of Blomia tropicalis.</title>
        <authorList>
            <person name="Cui Y."/>
        </authorList>
    </citation>
    <scope>NUCLEOTIDE SEQUENCE</scope>
    <source>
        <tissue evidence="8">Adult mites</tissue>
    </source>
</reference>
<dbReference type="PANTHER" id="PTHR24006">
    <property type="entry name" value="UBIQUITIN CARBOXYL-TERMINAL HYDROLASE"/>
    <property type="match status" value="1"/>
</dbReference>
<evidence type="ECO:0000256" key="4">
    <source>
        <dbReference type="ARBA" id="ARBA00022670"/>
    </source>
</evidence>
<dbReference type="OMA" id="RDFYKQM"/>
<dbReference type="GO" id="GO:0006508">
    <property type="term" value="P:proteolysis"/>
    <property type="evidence" value="ECO:0007669"/>
    <property type="project" value="UniProtKB-KW"/>
</dbReference>
<feature type="coiled-coil region" evidence="6">
    <location>
        <begin position="185"/>
        <end position="337"/>
    </location>
</feature>
<evidence type="ECO:0000256" key="6">
    <source>
        <dbReference type="SAM" id="Coils"/>
    </source>
</evidence>
<keyword evidence="9" id="KW-1185">Reference proteome</keyword>
<dbReference type="InterPro" id="IPR018200">
    <property type="entry name" value="USP_CS"/>
</dbReference>
<dbReference type="InterPro" id="IPR008672">
    <property type="entry name" value="Mad1"/>
</dbReference>
<dbReference type="Gene3D" id="3.90.70.10">
    <property type="entry name" value="Cysteine proteinases"/>
    <property type="match status" value="1"/>
</dbReference>
<dbReference type="SUPFAM" id="SSF54001">
    <property type="entry name" value="Cysteine proteinases"/>
    <property type="match status" value="1"/>
</dbReference>
<dbReference type="Pfam" id="PF00443">
    <property type="entry name" value="UCH"/>
    <property type="match status" value="1"/>
</dbReference>
<name>A0A9Q0M9J6_BLOTA</name>
<protein>
    <recommendedName>
        <fullName evidence="3">ubiquitinyl hydrolase 1</fullName>
        <ecNumber evidence="3">3.4.19.12</ecNumber>
    </recommendedName>
</protein>
<dbReference type="GO" id="GO:0005634">
    <property type="term" value="C:nucleus"/>
    <property type="evidence" value="ECO:0007669"/>
    <property type="project" value="TreeGrafter"/>
</dbReference>
<evidence type="ECO:0000259" key="7">
    <source>
        <dbReference type="PROSITE" id="PS50235"/>
    </source>
</evidence>
<evidence type="ECO:0000256" key="1">
    <source>
        <dbReference type="ARBA" id="ARBA00000707"/>
    </source>
</evidence>
<dbReference type="GO" id="GO:0005829">
    <property type="term" value="C:cytosol"/>
    <property type="evidence" value="ECO:0007669"/>
    <property type="project" value="TreeGrafter"/>
</dbReference>
<organism evidence="8 9">
    <name type="scientific">Blomia tropicalis</name>
    <name type="common">Mite</name>
    <dbReference type="NCBI Taxonomy" id="40697"/>
    <lineage>
        <taxon>Eukaryota</taxon>
        <taxon>Metazoa</taxon>
        <taxon>Ecdysozoa</taxon>
        <taxon>Arthropoda</taxon>
        <taxon>Chelicerata</taxon>
        <taxon>Arachnida</taxon>
        <taxon>Acari</taxon>
        <taxon>Acariformes</taxon>
        <taxon>Sarcoptiformes</taxon>
        <taxon>Astigmata</taxon>
        <taxon>Glycyphagoidea</taxon>
        <taxon>Echimyopodidae</taxon>
        <taxon>Blomia</taxon>
    </lineage>
</organism>
<keyword evidence="5" id="KW-0378">Hydrolase</keyword>
<evidence type="ECO:0000313" key="9">
    <source>
        <dbReference type="Proteomes" id="UP001142055"/>
    </source>
</evidence>
<keyword evidence="4" id="KW-0645">Protease</keyword>
<gene>
    <name evidence="8" type="ORF">RDWZM_007241</name>
</gene>
<evidence type="ECO:0000256" key="2">
    <source>
        <dbReference type="ARBA" id="ARBA00009085"/>
    </source>
</evidence>
<sequence>MDSKIPTLGGLDPKTDLTQHNVPSTLRKVQSSICNVPLATIKTGIKRPSESIFQTYSQSKFKRKTPLTLMRTRSGSIINHLNTENAAVTRLDFFEPQILNKTPEFKPNKYLESLTKNESTSPKNTINSSERTNDEMVKPVLTETRSTSPMVDWKALSADIDVSAFKSRILLLEKKIDDMNTKQCKEKIEAEIREAQLKVEIDTHQRTIQKLNELVSNSHENEKLWTKQLEELRQTNLEQTNVFEKQEQEYTTTIAELKKELLQTVSKESTTHSAMASENLNLQNRINELENDVERANAEINLYVHQLSQMKRNNNDIDDLKIQLRNAKSEIQRLTEMNTSIDEGSQLQNILKGEIAQYKVVKDENFHLKSQLDTLKDVRQQNVILNEKILNYEEEIKELKELVQQKNVDMAELEFNRKRVVDWMQIVGFDSPEVVNNQMAEMKKTITILTLENDVLKADLKRANLNDSLKNKSNISDNVISELKKKNDQLNDTLKRLNRKCLVLSKHCELYKKMVDSYENEATISLISSDDDQSSKTRITELENLIKEYKTVLEKQEEDLNNANKRLESISAKDKEIGELKLLVEQIREEGNKISIQKTNTNLSDITICQTDHNNYRVIHLRKNPITIRIEEFKDEYKQFKAENVRLKSLVEILESGMGNVADMTKQISDGIQHQQDLDELKKQLDSAHNKYNRLEDRYKKISKTYRQACYYLTGYRIDNPSSNIFKLTHMMDPEDCKLTFELNNNQISLIGNNAVSKYHDKFQKYLQEGDSYPAFLASITLELYNKNLTLGDSTMQCIATQKKKTGTIPPKKFITRLRKENEVFDNFMQQDAHEFLNYLLNTIADLLKAEKAAECNYDHTHQTATDVNGCILEANHLIKQSDNQQKTTTADKTWVHDIFQGTLTNETRCLNCESLSSKDEDFLDLSVDVDQNTSITQCLRLFSNTETLSCEHKYYCENCCSKQEAQKRMRIKKLPMILALHLKRFKYTESQNRHTKLSYRVVFPLELRIFNKTCNDESNDCLYDLVAVVIHCGSGPNRGHYISIVKSFGFWLLFDDDIVEKIDPSSIEEFYGLTTDTQKTSESGYILFYQSRET</sequence>
<dbReference type="EMBL" id="JAPWDV010000002">
    <property type="protein sequence ID" value="KAJ6221429.1"/>
    <property type="molecule type" value="Genomic_DNA"/>
</dbReference>
<dbReference type="Proteomes" id="UP001142055">
    <property type="component" value="Chromosome 2"/>
</dbReference>
<feature type="coiled-coil region" evidence="6">
    <location>
        <begin position="630"/>
        <end position="705"/>
    </location>
</feature>
<dbReference type="SUPFAM" id="SSF75704">
    <property type="entry name" value="Mitotic arrest deficient-like 1, Mad1"/>
    <property type="match status" value="1"/>
</dbReference>
<comment type="similarity">
    <text evidence="2">Belongs to the peptidase C19 family.</text>
</comment>
<dbReference type="Gene3D" id="6.10.250.90">
    <property type="match status" value="1"/>
</dbReference>
<dbReference type="InterPro" id="IPR050164">
    <property type="entry name" value="Peptidase_C19"/>
</dbReference>
<dbReference type="PROSITE" id="PS00973">
    <property type="entry name" value="USP_2"/>
    <property type="match status" value="1"/>
</dbReference>
<dbReference type="InterPro" id="IPR038765">
    <property type="entry name" value="Papain-like_cys_pep_sf"/>
</dbReference>
<dbReference type="PROSITE" id="PS50235">
    <property type="entry name" value="USP_3"/>
    <property type="match status" value="1"/>
</dbReference>
<evidence type="ECO:0000313" key="8">
    <source>
        <dbReference type="EMBL" id="KAJ6221429.1"/>
    </source>
</evidence>
<dbReference type="GO" id="GO:0007094">
    <property type="term" value="P:mitotic spindle assembly checkpoint signaling"/>
    <property type="evidence" value="ECO:0007669"/>
    <property type="project" value="InterPro"/>
</dbReference>
<dbReference type="GO" id="GO:0004843">
    <property type="term" value="F:cysteine-type deubiquitinase activity"/>
    <property type="evidence" value="ECO:0007669"/>
    <property type="project" value="UniProtKB-EC"/>
</dbReference>
<dbReference type="Gene3D" id="1.20.5.170">
    <property type="match status" value="1"/>
</dbReference>
<feature type="coiled-coil region" evidence="6">
    <location>
        <begin position="539"/>
        <end position="590"/>
    </location>
</feature>
<dbReference type="EC" id="3.4.19.12" evidence="3"/>
<dbReference type="InterPro" id="IPR001394">
    <property type="entry name" value="Peptidase_C19_UCH"/>
</dbReference>